<dbReference type="SUPFAM" id="SSF52980">
    <property type="entry name" value="Restriction endonuclease-like"/>
    <property type="match status" value="1"/>
</dbReference>
<dbReference type="EMBL" id="AP014633">
    <property type="protein sequence ID" value="BAP54905.1"/>
    <property type="molecule type" value="Genomic_DNA"/>
</dbReference>
<sequence length="160" mass="18123">MNWQEVCDHPDLQNLPFKIELDETGKILMSPAKVYHSVFQGEIAALLRINRADGKILTECAINTHKGTKVADVAWASTEVFKRIKNETECSISPEVCIEILSSTNTNNEIEDKKALYFSKGAKEVWICDKFGNIEFYIPGDKIAISVIFPHFPQKIDYDV</sequence>
<dbReference type="OrthoDB" id="5568181at2"/>
<dbReference type="HOGENOM" id="CLU_107586_0_0_6"/>
<dbReference type="KEGG" id="tig:THII_0608"/>
<evidence type="ECO:0000313" key="3">
    <source>
        <dbReference type="Proteomes" id="UP000031623"/>
    </source>
</evidence>
<evidence type="ECO:0000259" key="1">
    <source>
        <dbReference type="Pfam" id="PF05685"/>
    </source>
</evidence>
<feature type="domain" description="Putative restriction endonuclease" evidence="1">
    <location>
        <begin position="10"/>
        <end position="129"/>
    </location>
</feature>
<keyword evidence="3" id="KW-1185">Reference proteome</keyword>
<proteinExistence type="predicted"/>
<dbReference type="InterPro" id="IPR008538">
    <property type="entry name" value="Uma2"/>
</dbReference>
<dbReference type="InterPro" id="IPR011335">
    <property type="entry name" value="Restrct_endonuc-II-like"/>
</dbReference>
<dbReference type="InterPro" id="IPR012296">
    <property type="entry name" value="Nuclease_put_TT1808"/>
</dbReference>
<dbReference type="Proteomes" id="UP000031623">
    <property type="component" value="Chromosome"/>
</dbReference>
<organism evidence="2 3">
    <name type="scientific">Thioploca ingrica</name>
    <dbReference type="NCBI Taxonomy" id="40754"/>
    <lineage>
        <taxon>Bacteria</taxon>
        <taxon>Pseudomonadati</taxon>
        <taxon>Pseudomonadota</taxon>
        <taxon>Gammaproteobacteria</taxon>
        <taxon>Thiotrichales</taxon>
        <taxon>Thiotrichaceae</taxon>
        <taxon>Thioploca</taxon>
    </lineage>
</organism>
<protein>
    <recommendedName>
        <fullName evidence="1">Putative restriction endonuclease domain-containing protein</fullName>
    </recommendedName>
</protein>
<dbReference type="CDD" id="cd06260">
    <property type="entry name" value="DUF820-like"/>
    <property type="match status" value="1"/>
</dbReference>
<name>A0A090AJ61_9GAMM</name>
<dbReference type="AlphaFoldDB" id="A0A090AJ61"/>
<accession>A0A090AJ61</accession>
<dbReference type="PANTHER" id="PTHR34107:SF4">
    <property type="entry name" value="SLL1222 PROTEIN"/>
    <property type="match status" value="1"/>
</dbReference>
<dbReference type="PANTHER" id="PTHR34107">
    <property type="entry name" value="SLL0198 PROTEIN-RELATED"/>
    <property type="match status" value="1"/>
</dbReference>
<dbReference type="Pfam" id="PF05685">
    <property type="entry name" value="Uma2"/>
    <property type="match status" value="1"/>
</dbReference>
<evidence type="ECO:0000313" key="2">
    <source>
        <dbReference type="EMBL" id="BAP54905.1"/>
    </source>
</evidence>
<reference evidence="2 3" key="1">
    <citation type="journal article" date="2014" name="ISME J.">
        <title>Ecophysiology of Thioploca ingrica as revealed by the complete genome sequence supplemented with proteomic evidence.</title>
        <authorList>
            <person name="Kojima H."/>
            <person name="Ogura Y."/>
            <person name="Yamamoto N."/>
            <person name="Togashi T."/>
            <person name="Mori H."/>
            <person name="Watanabe T."/>
            <person name="Nemoto F."/>
            <person name="Kurokawa K."/>
            <person name="Hayashi T."/>
            <person name="Fukui M."/>
        </authorList>
    </citation>
    <scope>NUCLEOTIDE SEQUENCE [LARGE SCALE GENOMIC DNA]</scope>
</reference>
<dbReference type="Gene3D" id="3.90.1570.10">
    <property type="entry name" value="tt1808, chain A"/>
    <property type="match status" value="1"/>
</dbReference>
<gene>
    <name evidence="2" type="ORF">THII_0608</name>
</gene>